<dbReference type="KEGG" id="kqi:F1D05_32015"/>
<keyword evidence="5" id="KW-1185">Reference proteome</keyword>
<evidence type="ECO:0000256" key="1">
    <source>
        <dbReference type="ARBA" id="ARBA00006432"/>
    </source>
</evidence>
<dbReference type="Gene3D" id="3.40.50.12780">
    <property type="entry name" value="N-terminal domain of ligase-like"/>
    <property type="match status" value="1"/>
</dbReference>
<proteinExistence type="inferred from homology"/>
<dbReference type="GO" id="GO:0005886">
    <property type="term" value="C:plasma membrane"/>
    <property type="evidence" value="ECO:0007669"/>
    <property type="project" value="TreeGrafter"/>
</dbReference>
<dbReference type="PANTHER" id="PTHR22754:SF32">
    <property type="entry name" value="DISCO-INTERACTING PROTEIN 2"/>
    <property type="match status" value="1"/>
</dbReference>
<organism evidence="4 5">
    <name type="scientific">Kribbella qitaiheensis</name>
    <dbReference type="NCBI Taxonomy" id="1544730"/>
    <lineage>
        <taxon>Bacteria</taxon>
        <taxon>Bacillati</taxon>
        <taxon>Actinomycetota</taxon>
        <taxon>Actinomycetes</taxon>
        <taxon>Propionibacteriales</taxon>
        <taxon>Kribbellaceae</taxon>
        <taxon>Kribbella</taxon>
    </lineage>
</organism>
<dbReference type="Proteomes" id="UP000515563">
    <property type="component" value="Chromosome"/>
</dbReference>
<gene>
    <name evidence="4" type="ORF">F1D05_32015</name>
</gene>
<dbReference type="AlphaFoldDB" id="A0A7G6X638"/>
<comment type="similarity">
    <text evidence="1">Belongs to the ATP-dependent AMP-binding enzyme family.</text>
</comment>
<evidence type="ECO:0000256" key="2">
    <source>
        <dbReference type="SAM" id="MobiDB-lite"/>
    </source>
</evidence>
<dbReference type="GO" id="GO:0070566">
    <property type="term" value="F:adenylyltransferase activity"/>
    <property type="evidence" value="ECO:0007669"/>
    <property type="project" value="TreeGrafter"/>
</dbReference>
<name>A0A7G6X638_9ACTN</name>
<dbReference type="InterPro" id="IPR000873">
    <property type="entry name" value="AMP-dep_synth/lig_dom"/>
</dbReference>
<feature type="domain" description="AMP-dependent synthetase/ligase" evidence="3">
    <location>
        <begin position="12"/>
        <end position="95"/>
    </location>
</feature>
<protein>
    <submittedName>
        <fullName evidence="4">AMP-binding protein</fullName>
    </submittedName>
</protein>
<evidence type="ECO:0000313" key="5">
    <source>
        <dbReference type="Proteomes" id="UP000515563"/>
    </source>
</evidence>
<sequence>MASLVTIVELVRRWAAEKPDAPAYTFVDYQADRNGTRETLTWSEVDRRARAAVAAIRRYAEPGDRVAILAPQGLDYLVALLGSCYARTIAVPLFSPELPGHQSRLRSRSPTAHPPAR</sequence>
<reference evidence="5" key="1">
    <citation type="submission" date="2019-09" db="EMBL/GenBank/DDBJ databases">
        <title>Antimicrobial potential of Antarctic Bacteria.</title>
        <authorList>
            <person name="Benaud N."/>
            <person name="Edwards R.J."/>
            <person name="Ferrari B.C."/>
        </authorList>
    </citation>
    <scope>NUCLEOTIDE SEQUENCE [LARGE SCALE GENOMIC DNA]</scope>
    <source>
        <strain evidence="5">SPB151</strain>
    </source>
</reference>
<dbReference type="Pfam" id="PF00501">
    <property type="entry name" value="AMP-binding"/>
    <property type="match status" value="1"/>
</dbReference>
<dbReference type="EMBL" id="CP043661">
    <property type="protein sequence ID" value="QNE21703.1"/>
    <property type="molecule type" value="Genomic_DNA"/>
</dbReference>
<dbReference type="InterPro" id="IPR042099">
    <property type="entry name" value="ANL_N_sf"/>
</dbReference>
<dbReference type="SUPFAM" id="SSF56801">
    <property type="entry name" value="Acetyl-CoA synthetase-like"/>
    <property type="match status" value="1"/>
</dbReference>
<evidence type="ECO:0000313" key="4">
    <source>
        <dbReference type="EMBL" id="QNE21703.1"/>
    </source>
</evidence>
<evidence type="ECO:0000259" key="3">
    <source>
        <dbReference type="Pfam" id="PF00501"/>
    </source>
</evidence>
<accession>A0A7G6X638</accession>
<dbReference type="PANTHER" id="PTHR22754">
    <property type="entry name" value="DISCO-INTERACTING PROTEIN 2 DIP2 -RELATED"/>
    <property type="match status" value="1"/>
</dbReference>
<dbReference type="GO" id="GO:0006633">
    <property type="term" value="P:fatty acid biosynthetic process"/>
    <property type="evidence" value="ECO:0007669"/>
    <property type="project" value="TreeGrafter"/>
</dbReference>
<reference evidence="4 5" key="2">
    <citation type="journal article" date="2020" name="Microbiol. Resour. Announc.">
        <title>Antarctic desert soil bacteria exhibit high novel natural product potential, evaluated through long-read genome sequencing and comparative genomics.</title>
        <authorList>
            <person name="Benaud N."/>
            <person name="Edwards R.J."/>
            <person name="Amos T.G."/>
            <person name="D'Agostino P.M."/>
            <person name="Gutierrez-Chavez C."/>
            <person name="Montgomery K."/>
            <person name="Nicetic I."/>
            <person name="Ferrari B.C."/>
        </authorList>
    </citation>
    <scope>NUCLEOTIDE SEQUENCE [LARGE SCALE GENOMIC DNA]</scope>
    <source>
        <strain evidence="4 5">SPB151</strain>
    </source>
</reference>
<feature type="region of interest" description="Disordered" evidence="2">
    <location>
        <begin position="96"/>
        <end position="117"/>
    </location>
</feature>